<dbReference type="NCBIfam" id="NF010500">
    <property type="entry name" value="PRK13919.1"/>
    <property type="match status" value="1"/>
</dbReference>
<evidence type="ECO:0000259" key="6">
    <source>
        <dbReference type="Pfam" id="PF04542"/>
    </source>
</evidence>
<evidence type="ECO:0000256" key="1">
    <source>
        <dbReference type="ARBA" id="ARBA00010641"/>
    </source>
</evidence>
<accession>A0A3P4AYJ5</accession>
<feature type="domain" description="RNA polymerase sigma factor 70 region 4 type 2" evidence="7">
    <location>
        <begin position="148"/>
        <end position="199"/>
    </location>
</feature>
<keyword evidence="4" id="KW-0804">Transcription</keyword>
<feature type="region of interest" description="Disordered" evidence="5">
    <location>
        <begin position="116"/>
        <end position="143"/>
    </location>
</feature>
<evidence type="ECO:0000259" key="7">
    <source>
        <dbReference type="Pfam" id="PF08281"/>
    </source>
</evidence>
<dbReference type="PANTHER" id="PTHR43133">
    <property type="entry name" value="RNA POLYMERASE ECF-TYPE SIGMA FACTO"/>
    <property type="match status" value="1"/>
</dbReference>
<sequence length="206" mass="23102">MVDEAKPAGLSARMVGWRRMGLPADSLSDEALLALVARGDEEAFRALFRRYAGSFLALARRMGLDGAAAEDVVQEAMIRVWQKAKEFDPRRGSARAFLLTLGHHAAVDEVRRRAARPLPLEPDPEREEEAFDLPGPGLDEEGHLDRTRLGRALKALSPEERRVIEVLYYQGYTHREAARLLGLPLGTLKTWARRALSKLKEVLREP</sequence>
<dbReference type="Gene3D" id="1.10.10.10">
    <property type="entry name" value="Winged helix-like DNA-binding domain superfamily/Winged helix DNA-binding domain"/>
    <property type="match status" value="1"/>
</dbReference>
<dbReference type="GO" id="GO:0016987">
    <property type="term" value="F:sigma factor activity"/>
    <property type="evidence" value="ECO:0007669"/>
    <property type="project" value="UniProtKB-KW"/>
</dbReference>
<dbReference type="CDD" id="cd06171">
    <property type="entry name" value="Sigma70_r4"/>
    <property type="match status" value="1"/>
</dbReference>
<dbReference type="SUPFAM" id="SSF88946">
    <property type="entry name" value="Sigma2 domain of RNA polymerase sigma factors"/>
    <property type="match status" value="1"/>
</dbReference>
<dbReference type="SUPFAM" id="SSF88659">
    <property type="entry name" value="Sigma3 and sigma4 domains of RNA polymerase sigma factors"/>
    <property type="match status" value="1"/>
</dbReference>
<dbReference type="InterPro" id="IPR036388">
    <property type="entry name" value="WH-like_DNA-bd_sf"/>
</dbReference>
<dbReference type="Pfam" id="PF04542">
    <property type="entry name" value="Sigma70_r2"/>
    <property type="match status" value="1"/>
</dbReference>
<keyword evidence="8" id="KW-0614">Plasmid</keyword>
<feature type="domain" description="RNA polymerase sigma-70 region 2" evidence="6">
    <location>
        <begin position="47"/>
        <end position="114"/>
    </location>
</feature>
<dbReference type="EMBL" id="LR027520">
    <property type="protein sequence ID" value="VCU54983.1"/>
    <property type="molecule type" value="Genomic_DNA"/>
</dbReference>
<dbReference type="InterPro" id="IPR039425">
    <property type="entry name" value="RNA_pol_sigma-70-like"/>
</dbReference>
<dbReference type="InterPro" id="IPR013325">
    <property type="entry name" value="RNA_pol_sigma_r2"/>
</dbReference>
<dbReference type="NCBIfam" id="TIGR02937">
    <property type="entry name" value="sigma70-ECF"/>
    <property type="match status" value="1"/>
</dbReference>
<geneLocation type="plasmid" evidence="8 9">
    <name>4</name>
</geneLocation>
<comment type="similarity">
    <text evidence="1">Belongs to the sigma-70 factor family. ECF subfamily.</text>
</comment>
<protein>
    <submittedName>
        <fullName evidence="8">ECF RNA polymerase sigma factor SigK</fullName>
    </submittedName>
</protein>
<evidence type="ECO:0000313" key="8">
    <source>
        <dbReference type="EMBL" id="VCU54983.1"/>
    </source>
</evidence>
<keyword evidence="2" id="KW-0805">Transcription regulation</keyword>
<keyword evidence="3" id="KW-0731">Sigma factor</keyword>
<dbReference type="Gene3D" id="1.10.1740.10">
    <property type="match status" value="1"/>
</dbReference>
<dbReference type="InterPro" id="IPR014284">
    <property type="entry name" value="RNA_pol_sigma-70_dom"/>
</dbReference>
<dbReference type="Pfam" id="PF08281">
    <property type="entry name" value="Sigma70_r4_2"/>
    <property type="match status" value="1"/>
</dbReference>
<gene>
    <name evidence="8" type="primary">sigK_2</name>
    <name evidence="8" type="ORF">TTHNP4_00446</name>
</gene>
<dbReference type="InterPro" id="IPR013249">
    <property type="entry name" value="RNA_pol_sigma70_r4_t2"/>
</dbReference>
<evidence type="ECO:0000256" key="3">
    <source>
        <dbReference type="ARBA" id="ARBA00023082"/>
    </source>
</evidence>
<dbReference type="Proteomes" id="UP000279841">
    <property type="component" value="Plasmid 4"/>
</dbReference>
<organism evidence="8 9">
    <name type="scientific">Thermus thermophilus</name>
    <dbReference type="NCBI Taxonomy" id="274"/>
    <lineage>
        <taxon>Bacteria</taxon>
        <taxon>Thermotogati</taxon>
        <taxon>Deinococcota</taxon>
        <taxon>Deinococci</taxon>
        <taxon>Thermales</taxon>
        <taxon>Thermaceae</taxon>
        <taxon>Thermus</taxon>
    </lineage>
</organism>
<name>A0A3P4AYJ5_THETH</name>
<feature type="compositionally biased region" description="Acidic residues" evidence="5">
    <location>
        <begin position="122"/>
        <end position="131"/>
    </location>
</feature>
<proteinExistence type="inferred from homology"/>
<dbReference type="AlphaFoldDB" id="A0A3P4AYJ5"/>
<evidence type="ECO:0000256" key="5">
    <source>
        <dbReference type="SAM" id="MobiDB-lite"/>
    </source>
</evidence>
<evidence type="ECO:0000256" key="2">
    <source>
        <dbReference type="ARBA" id="ARBA00023015"/>
    </source>
</evidence>
<evidence type="ECO:0000313" key="9">
    <source>
        <dbReference type="Proteomes" id="UP000279841"/>
    </source>
</evidence>
<reference evidence="8 9" key="1">
    <citation type="submission" date="2018-10" db="EMBL/GenBank/DDBJ databases">
        <authorList>
            <person name="Peiro R."/>
            <person name="Begona"/>
            <person name="Cbmso G."/>
            <person name="Lopez M."/>
            <person name="Gonzalez S."/>
            <person name="Sacristan E."/>
            <person name="Castillo E."/>
        </authorList>
    </citation>
    <scope>NUCLEOTIDE SEQUENCE [LARGE SCALE GENOMIC DNA]</scope>
    <source>
        <strain evidence="8">TTHNAR1</strain>
        <plasmid evidence="9">4</plasmid>
    </source>
</reference>
<dbReference type="GO" id="GO:0006352">
    <property type="term" value="P:DNA-templated transcription initiation"/>
    <property type="evidence" value="ECO:0007669"/>
    <property type="project" value="InterPro"/>
</dbReference>
<evidence type="ECO:0000256" key="4">
    <source>
        <dbReference type="ARBA" id="ARBA00023163"/>
    </source>
</evidence>
<dbReference type="InterPro" id="IPR007627">
    <property type="entry name" value="RNA_pol_sigma70_r2"/>
</dbReference>
<dbReference type="PANTHER" id="PTHR43133:SF62">
    <property type="entry name" value="RNA POLYMERASE SIGMA FACTOR SIGZ"/>
    <property type="match status" value="1"/>
</dbReference>
<dbReference type="InterPro" id="IPR013324">
    <property type="entry name" value="RNA_pol_sigma_r3/r4-like"/>
</dbReference>
<dbReference type="GO" id="GO:0003677">
    <property type="term" value="F:DNA binding"/>
    <property type="evidence" value="ECO:0007669"/>
    <property type="project" value="InterPro"/>
</dbReference>